<dbReference type="KEGG" id="mdn:JT25_014005"/>
<dbReference type="Proteomes" id="UP000030512">
    <property type="component" value="Chromosome"/>
</dbReference>
<dbReference type="Pfam" id="PF24624">
    <property type="entry name" value="Int_N"/>
    <property type="match status" value="1"/>
</dbReference>
<dbReference type="InterPro" id="IPR013762">
    <property type="entry name" value="Integrase-like_cat_sf"/>
</dbReference>
<dbReference type="AlphaFoldDB" id="A0A126T681"/>
<evidence type="ECO:0008006" key="9">
    <source>
        <dbReference type="Google" id="ProtNLM"/>
    </source>
</evidence>
<dbReference type="OrthoDB" id="9057547at2"/>
<dbReference type="RefSeq" id="WP_036275201.1">
    <property type="nucleotide sequence ID" value="NZ_CP014476.1"/>
</dbReference>
<dbReference type="GO" id="GO:0015074">
    <property type="term" value="P:DNA integration"/>
    <property type="evidence" value="ECO:0007669"/>
    <property type="project" value="UniProtKB-KW"/>
</dbReference>
<keyword evidence="3" id="KW-0233">DNA recombination</keyword>
<feature type="domain" description="Core-binding (CB)" evidence="6">
    <location>
        <begin position="59"/>
        <end position="138"/>
    </location>
</feature>
<dbReference type="GO" id="GO:0003677">
    <property type="term" value="F:DNA binding"/>
    <property type="evidence" value="ECO:0007669"/>
    <property type="project" value="UniProtKB-UniRule"/>
</dbReference>
<evidence type="ECO:0000259" key="5">
    <source>
        <dbReference type="PROSITE" id="PS51898"/>
    </source>
</evidence>
<reference evidence="7 8" key="1">
    <citation type="journal article" date="2015" name="Environ. Microbiol.">
        <title>Methane oxidation coupled to nitrate reduction under hypoxia by the Gammaproteobacterium Methylomonas denitrificans, sp. nov. type strain FJG1.</title>
        <authorList>
            <person name="Kits K.D."/>
            <person name="Klotz M.G."/>
            <person name="Stein L.Y."/>
        </authorList>
    </citation>
    <scope>NUCLEOTIDE SEQUENCE [LARGE SCALE GENOMIC DNA]</scope>
    <source>
        <strain evidence="7 8">FJG1</strain>
    </source>
</reference>
<dbReference type="SUPFAM" id="SSF56349">
    <property type="entry name" value="DNA breaking-rejoining enzymes"/>
    <property type="match status" value="1"/>
</dbReference>
<gene>
    <name evidence="7" type="ORF">JT25_014005</name>
</gene>
<dbReference type="PANTHER" id="PTHR30349">
    <property type="entry name" value="PHAGE INTEGRASE-RELATED"/>
    <property type="match status" value="1"/>
</dbReference>
<dbReference type="PROSITE" id="PS51898">
    <property type="entry name" value="TYR_RECOMBINASE"/>
    <property type="match status" value="1"/>
</dbReference>
<dbReference type="Gene3D" id="1.10.443.10">
    <property type="entry name" value="Intergrase catalytic core"/>
    <property type="match status" value="1"/>
</dbReference>
<dbReference type="InterPro" id="IPR002104">
    <property type="entry name" value="Integrase_catalytic"/>
</dbReference>
<dbReference type="InterPro" id="IPR057084">
    <property type="entry name" value="Int_N"/>
</dbReference>
<dbReference type="GO" id="GO:0006310">
    <property type="term" value="P:DNA recombination"/>
    <property type="evidence" value="ECO:0007669"/>
    <property type="project" value="UniProtKB-KW"/>
</dbReference>
<keyword evidence="8" id="KW-1185">Reference proteome</keyword>
<keyword evidence="2 4" id="KW-0238">DNA-binding</keyword>
<evidence type="ECO:0000259" key="6">
    <source>
        <dbReference type="PROSITE" id="PS51900"/>
    </source>
</evidence>
<feature type="domain" description="Tyr recombinase" evidence="5">
    <location>
        <begin position="161"/>
        <end position="325"/>
    </location>
</feature>
<keyword evidence="1" id="KW-0229">DNA integration</keyword>
<dbReference type="PANTHER" id="PTHR30349:SF94">
    <property type="entry name" value="INTEGRASE_RECOMBINASE HI_1414-RELATED"/>
    <property type="match status" value="1"/>
</dbReference>
<sequence length="325" mass="36813">MATFRKLPSGSWQTQIRRKEETPITKTFKSKAQAQQWARSIETQIDHGTFLDRTEAESTSLGELIDRYQSEVSPTKKCYESEIRRLRLLKRGLGHLIVASIQGKHIAAYRDKRLKEGKATATVLRELGNLSHIFSVAIKDWGIPITANPVQLIRKPSASKGRDRRLVENELELLLAALSDTNEVKTIVELAIETAMRRSELLSVKWENVDIENRFILLPDTKNGESRAVPLSSKALSILEGIDRQSSDKVFRTRPDSVTQAFTRACNRAGIQDLRFHDLRHESTSRLFEKGLNTMEVSSITGHKTLAMLKRYTHLKAADLALKLD</sequence>
<evidence type="ECO:0000313" key="8">
    <source>
        <dbReference type="Proteomes" id="UP000030512"/>
    </source>
</evidence>
<name>A0A126T681_9GAMM</name>
<evidence type="ECO:0000313" key="7">
    <source>
        <dbReference type="EMBL" id="AMK77582.1"/>
    </source>
</evidence>
<evidence type="ECO:0000256" key="1">
    <source>
        <dbReference type="ARBA" id="ARBA00022908"/>
    </source>
</evidence>
<organism evidence="7 8">
    <name type="scientific">Methylomonas denitrificans</name>
    <dbReference type="NCBI Taxonomy" id="1538553"/>
    <lineage>
        <taxon>Bacteria</taxon>
        <taxon>Pseudomonadati</taxon>
        <taxon>Pseudomonadota</taxon>
        <taxon>Gammaproteobacteria</taxon>
        <taxon>Methylococcales</taxon>
        <taxon>Methylococcaceae</taxon>
        <taxon>Methylomonas</taxon>
    </lineage>
</organism>
<dbReference type="CDD" id="cd00796">
    <property type="entry name" value="INT_Rci_Hp1_C"/>
    <property type="match status" value="1"/>
</dbReference>
<evidence type="ECO:0000256" key="3">
    <source>
        <dbReference type="ARBA" id="ARBA00023172"/>
    </source>
</evidence>
<dbReference type="EMBL" id="CP014476">
    <property type="protein sequence ID" value="AMK77582.1"/>
    <property type="molecule type" value="Genomic_DNA"/>
</dbReference>
<proteinExistence type="predicted"/>
<dbReference type="InterPro" id="IPR044068">
    <property type="entry name" value="CB"/>
</dbReference>
<dbReference type="Pfam" id="PF00589">
    <property type="entry name" value="Phage_integrase"/>
    <property type="match status" value="1"/>
</dbReference>
<evidence type="ECO:0000256" key="2">
    <source>
        <dbReference type="ARBA" id="ARBA00023125"/>
    </source>
</evidence>
<dbReference type="InterPro" id="IPR050090">
    <property type="entry name" value="Tyrosine_recombinase_XerCD"/>
</dbReference>
<accession>A0A126T681</accession>
<dbReference type="PROSITE" id="PS51900">
    <property type="entry name" value="CB"/>
    <property type="match status" value="1"/>
</dbReference>
<dbReference type="InterPro" id="IPR010998">
    <property type="entry name" value="Integrase_recombinase_N"/>
</dbReference>
<evidence type="ECO:0000256" key="4">
    <source>
        <dbReference type="PROSITE-ProRule" id="PRU01248"/>
    </source>
</evidence>
<dbReference type="Gene3D" id="1.10.150.130">
    <property type="match status" value="1"/>
</dbReference>
<dbReference type="InterPro" id="IPR011010">
    <property type="entry name" value="DNA_brk_join_enz"/>
</dbReference>
<protein>
    <recommendedName>
        <fullName evidence="9">Integrase</fullName>
    </recommendedName>
</protein>